<evidence type="ECO:0000313" key="4">
    <source>
        <dbReference type="Proteomes" id="UP000628017"/>
    </source>
</evidence>
<feature type="domain" description="Polysaccharide export protein N-terminal" evidence="2">
    <location>
        <begin position="83"/>
        <end position="164"/>
    </location>
</feature>
<organism evidence="3 4">
    <name type="scientific">Neptunicoccus cionae</name>
    <dbReference type="NCBI Taxonomy" id="2035344"/>
    <lineage>
        <taxon>Bacteria</taxon>
        <taxon>Pseudomonadati</taxon>
        <taxon>Pseudomonadota</taxon>
        <taxon>Alphaproteobacteria</taxon>
        <taxon>Rhodobacterales</taxon>
        <taxon>Paracoccaceae</taxon>
        <taxon>Neptunicoccus</taxon>
    </lineage>
</organism>
<dbReference type="RefSeq" id="WP_188677939.1">
    <property type="nucleotide sequence ID" value="NZ_BMKA01000006.1"/>
</dbReference>
<proteinExistence type="predicted"/>
<dbReference type="Gene3D" id="3.10.560.10">
    <property type="entry name" value="Outer membrane lipoprotein wza domain like"/>
    <property type="match status" value="2"/>
</dbReference>
<evidence type="ECO:0000259" key="2">
    <source>
        <dbReference type="Pfam" id="PF02563"/>
    </source>
</evidence>
<dbReference type="EMBL" id="BMKA01000006">
    <property type="protein sequence ID" value="GGA29168.1"/>
    <property type="molecule type" value="Genomic_DNA"/>
</dbReference>
<name>A0A916R0X9_9RHOB</name>
<protein>
    <submittedName>
        <fullName evidence="3">Polysaccharide biosynthesis protein</fullName>
    </submittedName>
</protein>
<keyword evidence="4" id="KW-1185">Reference proteome</keyword>
<dbReference type="AlphaFoldDB" id="A0A916R0X9"/>
<evidence type="ECO:0000313" key="3">
    <source>
        <dbReference type="EMBL" id="GGA29168.1"/>
    </source>
</evidence>
<dbReference type="PANTHER" id="PTHR33619:SF3">
    <property type="entry name" value="POLYSACCHARIDE EXPORT PROTEIN GFCE-RELATED"/>
    <property type="match status" value="1"/>
</dbReference>
<accession>A0A916R0X9</accession>
<reference evidence="3" key="1">
    <citation type="journal article" date="2014" name="Int. J. Syst. Evol. Microbiol.">
        <title>Complete genome sequence of Corynebacterium casei LMG S-19264T (=DSM 44701T), isolated from a smear-ripened cheese.</title>
        <authorList>
            <consortium name="US DOE Joint Genome Institute (JGI-PGF)"/>
            <person name="Walter F."/>
            <person name="Albersmeier A."/>
            <person name="Kalinowski J."/>
            <person name="Ruckert C."/>
        </authorList>
    </citation>
    <scope>NUCLEOTIDE SEQUENCE</scope>
    <source>
        <strain evidence="3">CGMCC 1.15880</strain>
    </source>
</reference>
<evidence type="ECO:0000256" key="1">
    <source>
        <dbReference type="ARBA" id="ARBA00022729"/>
    </source>
</evidence>
<dbReference type="Pfam" id="PF02563">
    <property type="entry name" value="Poly_export"/>
    <property type="match status" value="1"/>
</dbReference>
<sequence>MSHRLFSPLKKLIFLGAVLGIVVACSLPRGAPLQRELTKQDKNEPAEFAVYQITKNLLPQIERWPSDTSAERHWLRGGGATRVAIAPGDVVNLTIWDSEVNSLLTSPDQKSTTLENILVSRSGTIFMPYIEKVHIAGLSADAARQKIQRQMEQIIPSAQVQLAVTPGSRHSVDLVGGVSQPGSYPLNDPDGRMSVLGLISLGGGVRDGLENPQVSLTRGGRVYQIALKRLYENPTLDTVLRGRDKVIVSSDDRFFRSLGASATEAIVPFDRETISALDAMSMIGGLRENRADPKGILILREYPAAAVRSGGPNHQRVIFTVDLTKADGLFSADQFLIHPEDTVMVTESPVVLAETVIGLFTSTVRAGNTAF</sequence>
<keyword evidence="1" id="KW-0732">Signal</keyword>
<dbReference type="InterPro" id="IPR049712">
    <property type="entry name" value="Poly_export"/>
</dbReference>
<comment type="caution">
    <text evidence="3">The sequence shown here is derived from an EMBL/GenBank/DDBJ whole genome shotgun (WGS) entry which is preliminary data.</text>
</comment>
<dbReference type="PANTHER" id="PTHR33619">
    <property type="entry name" value="POLYSACCHARIDE EXPORT PROTEIN GFCE-RELATED"/>
    <property type="match status" value="1"/>
</dbReference>
<dbReference type="InterPro" id="IPR003715">
    <property type="entry name" value="Poly_export_N"/>
</dbReference>
<reference evidence="3" key="2">
    <citation type="submission" date="2020-09" db="EMBL/GenBank/DDBJ databases">
        <authorList>
            <person name="Sun Q."/>
            <person name="Zhou Y."/>
        </authorList>
    </citation>
    <scope>NUCLEOTIDE SEQUENCE</scope>
    <source>
        <strain evidence="3">CGMCC 1.15880</strain>
    </source>
</reference>
<dbReference type="GO" id="GO:0015159">
    <property type="term" value="F:polysaccharide transmembrane transporter activity"/>
    <property type="evidence" value="ECO:0007669"/>
    <property type="project" value="InterPro"/>
</dbReference>
<dbReference type="Gene3D" id="3.30.1950.10">
    <property type="entry name" value="wza like domain"/>
    <property type="match status" value="1"/>
</dbReference>
<dbReference type="Proteomes" id="UP000628017">
    <property type="component" value="Unassembled WGS sequence"/>
</dbReference>
<dbReference type="PROSITE" id="PS51257">
    <property type="entry name" value="PROKAR_LIPOPROTEIN"/>
    <property type="match status" value="1"/>
</dbReference>
<gene>
    <name evidence="3" type="ORF">GCM10011498_32900</name>
</gene>